<comment type="caution">
    <text evidence="1">The sequence shown here is derived from an EMBL/GenBank/DDBJ whole genome shotgun (WGS) entry which is preliminary data.</text>
</comment>
<dbReference type="AlphaFoldDB" id="A0A8J8NX66"/>
<evidence type="ECO:0000313" key="1">
    <source>
        <dbReference type="EMBL" id="TNV82828.1"/>
    </source>
</evidence>
<proteinExistence type="predicted"/>
<dbReference type="Gene3D" id="3.80.10.10">
    <property type="entry name" value="Ribonuclease Inhibitor"/>
    <property type="match status" value="1"/>
</dbReference>
<dbReference type="InterPro" id="IPR032675">
    <property type="entry name" value="LRR_dom_sf"/>
</dbReference>
<gene>
    <name evidence="1" type="ORF">FGO68_gene2704</name>
</gene>
<name>A0A8J8NX66_HALGN</name>
<organism evidence="1 2">
    <name type="scientific">Halteria grandinella</name>
    <dbReference type="NCBI Taxonomy" id="5974"/>
    <lineage>
        <taxon>Eukaryota</taxon>
        <taxon>Sar</taxon>
        <taxon>Alveolata</taxon>
        <taxon>Ciliophora</taxon>
        <taxon>Intramacronucleata</taxon>
        <taxon>Spirotrichea</taxon>
        <taxon>Stichotrichia</taxon>
        <taxon>Sporadotrichida</taxon>
        <taxon>Halteriidae</taxon>
        <taxon>Halteria</taxon>
    </lineage>
</organism>
<reference evidence="1" key="1">
    <citation type="submission" date="2019-06" db="EMBL/GenBank/DDBJ databases">
        <authorList>
            <person name="Zheng W."/>
        </authorList>
    </citation>
    <scope>NUCLEOTIDE SEQUENCE</scope>
    <source>
        <strain evidence="1">QDHG01</strain>
    </source>
</reference>
<accession>A0A8J8NX66</accession>
<dbReference type="EMBL" id="RRYP01004478">
    <property type="protein sequence ID" value="TNV82828.1"/>
    <property type="molecule type" value="Genomic_DNA"/>
</dbReference>
<keyword evidence="2" id="KW-1185">Reference proteome</keyword>
<sequence length="583" mass="67583">MIVKRNSLCERSCLILTSSASRYQKLNLKELDFTKLSKSFNLISELELNLLTQTSIIVDVDLPKQLRTLILWEFNKKNAMGVLRNLPPSLQLIKFMGNIDVELNEKCIEYIQKVQIRQLYISNFGLKNIQYNFPKAFAAYIKQAQLIYFGLESFSLKAESDYSFIQLLLDNCKAVANDGNPITLNVSNVSTIEELWPCLNKVAPTFKQVRLIIAEEQKMPFRLTQDMKLRAKAMTKASLIRDLIIEKQNDQWEPIAQNNSGIYQFKQNDGKEPLAQNDPKRYQFKQKEVLQHHAIKHFKYFLGRNLRSLSLPNLEVDDSALKKIARLPSLTDLTIMLLDYNSIGQCIILLAMMKTASLEGGGKVQSKRMLRSLRLKYFLQQSESEAGIAIYKTRLTKLVEQIADTMPNLEEFEIGVIANVTLIHCMRRMRLRSLRVTGGFKLDNPLADLQGFLREPHLKSLRELEIGFTKIDRKSGEQLDAVAKHLLSSLDIFLKTIHLKFCNYYDTMQESSDYIFDLILTFITSLNSVEQNMHLVFEFNKRLRFGTKELKQSHDDKLTEFIKFEVQSRTQYRCKHLIEYIIN</sequence>
<dbReference type="Proteomes" id="UP000785679">
    <property type="component" value="Unassembled WGS sequence"/>
</dbReference>
<evidence type="ECO:0000313" key="2">
    <source>
        <dbReference type="Proteomes" id="UP000785679"/>
    </source>
</evidence>
<protein>
    <submittedName>
        <fullName evidence="1">Uncharacterized protein</fullName>
    </submittedName>
</protein>